<accession>A0AAV4RGF2</accession>
<dbReference type="Proteomes" id="UP001054945">
    <property type="component" value="Unassembled WGS sequence"/>
</dbReference>
<dbReference type="AlphaFoldDB" id="A0AAV4RGF2"/>
<evidence type="ECO:0000313" key="3">
    <source>
        <dbReference type="Proteomes" id="UP001054945"/>
    </source>
</evidence>
<feature type="compositionally biased region" description="Polar residues" evidence="1">
    <location>
        <begin position="34"/>
        <end position="50"/>
    </location>
</feature>
<reference evidence="2 3" key="1">
    <citation type="submission" date="2021-06" db="EMBL/GenBank/DDBJ databases">
        <title>Caerostris extrusa draft genome.</title>
        <authorList>
            <person name="Kono N."/>
            <person name="Arakawa K."/>
        </authorList>
    </citation>
    <scope>NUCLEOTIDE SEQUENCE [LARGE SCALE GENOMIC DNA]</scope>
</reference>
<dbReference type="EMBL" id="BPLR01008016">
    <property type="protein sequence ID" value="GIY21398.1"/>
    <property type="molecule type" value="Genomic_DNA"/>
</dbReference>
<name>A0AAV4RGF2_CAEEX</name>
<feature type="region of interest" description="Disordered" evidence="1">
    <location>
        <begin position="129"/>
        <end position="151"/>
    </location>
</feature>
<comment type="caution">
    <text evidence="2">The sequence shown here is derived from an EMBL/GenBank/DDBJ whole genome shotgun (WGS) entry which is preliminary data.</text>
</comment>
<feature type="region of interest" description="Disordered" evidence="1">
    <location>
        <begin position="1"/>
        <end position="50"/>
    </location>
</feature>
<evidence type="ECO:0000256" key="1">
    <source>
        <dbReference type="SAM" id="MobiDB-lite"/>
    </source>
</evidence>
<feature type="compositionally biased region" description="Basic residues" evidence="1">
    <location>
        <begin position="19"/>
        <end position="33"/>
    </location>
</feature>
<sequence length="205" mass="23073">DRSQRESRRAQHLSMKKENGRRKLSSQARKKTTQSRSVSPFINQQSSSSNMNRLSHFSKFIPLHAPLRYYSHTKSPLAPKESVIGEWNAPVGVTCRKRGHAHLPPPPQEKSRRSEGHFLVTSLAAHIGKRRLRQPRAGKRESGSSSISAARLPGGFAGKKGGLSSSYDMLQVDNNKRISFRQMFSAISTFRLFSVVHQTKKRISI</sequence>
<protein>
    <submittedName>
        <fullName evidence="2">Uncharacterized protein</fullName>
    </submittedName>
</protein>
<proteinExistence type="predicted"/>
<feature type="non-terminal residue" evidence="2">
    <location>
        <position position="1"/>
    </location>
</feature>
<evidence type="ECO:0000313" key="2">
    <source>
        <dbReference type="EMBL" id="GIY21398.1"/>
    </source>
</evidence>
<gene>
    <name evidence="2" type="ORF">CEXT_136071</name>
</gene>
<organism evidence="2 3">
    <name type="scientific">Caerostris extrusa</name>
    <name type="common">Bark spider</name>
    <name type="synonym">Caerostris bankana</name>
    <dbReference type="NCBI Taxonomy" id="172846"/>
    <lineage>
        <taxon>Eukaryota</taxon>
        <taxon>Metazoa</taxon>
        <taxon>Ecdysozoa</taxon>
        <taxon>Arthropoda</taxon>
        <taxon>Chelicerata</taxon>
        <taxon>Arachnida</taxon>
        <taxon>Araneae</taxon>
        <taxon>Araneomorphae</taxon>
        <taxon>Entelegynae</taxon>
        <taxon>Araneoidea</taxon>
        <taxon>Araneidae</taxon>
        <taxon>Caerostris</taxon>
    </lineage>
</organism>
<keyword evidence="3" id="KW-1185">Reference proteome</keyword>